<keyword evidence="1" id="KW-1133">Transmembrane helix</keyword>
<organism evidence="2 3">
    <name type="scientific">Selenomonas sputigena</name>
    <dbReference type="NCBI Taxonomy" id="69823"/>
    <lineage>
        <taxon>Bacteria</taxon>
        <taxon>Bacillati</taxon>
        <taxon>Bacillota</taxon>
        <taxon>Negativicutes</taxon>
        <taxon>Selenomonadales</taxon>
        <taxon>Selenomonadaceae</taxon>
        <taxon>Selenomonas</taxon>
    </lineage>
</organism>
<dbReference type="RefSeq" id="WP_368847945.1">
    <property type="nucleotide sequence ID" value="NZ_CP194411.1"/>
</dbReference>
<reference evidence="2 3" key="1">
    <citation type="submission" date="2023-04" db="EMBL/GenBank/DDBJ databases">
        <title>Genome Sequence of Selenomonas sputigena ATCC 33150.</title>
        <authorList>
            <person name="Miller D.P."/>
            <person name="Anvari S."/>
            <person name="Polson S.W."/>
            <person name="Macdonald M."/>
            <person name="Mcdowell J.V."/>
        </authorList>
    </citation>
    <scope>NUCLEOTIDE SEQUENCE [LARGE SCALE GENOMIC DNA]</scope>
    <source>
        <strain evidence="2 3">ATCC 33150</strain>
    </source>
</reference>
<evidence type="ECO:0000256" key="1">
    <source>
        <dbReference type="SAM" id="Phobius"/>
    </source>
</evidence>
<proteinExistence type="predicted"/>
<sequence>MRRHADKIAYFLIALAVYLIVLSFSLYKTAPLVNTLLYVSAAVSLLAGNIPKVVELPLHYAHPVKCIEYFMFFLAILCFITLLLRHTPLWG</sequence>
<gene>
    <name evidence="2" type="ORF">QCO44_11460</name>
</gene>
<evidence type="ECO:0000313" key="3">
    <source>
        <dbReference type="Proteomes" id="UP001559623"/>
    </source>
</evidence>
<protein>
    <submittedName>
        <fullName evidence="2">Uncharacterized protein</fullName>
    </submittedName>
</protein>
<comment type="caution">
    <text evidence="2">The sequence shown here is derived from an EMBL/GenBank/DDBJ whole genome shotgun (WGS) entry which is preliminary data.</text>
</comment>
<keyword evidence="1" id="KW-0812">Transmembrane</keyword>
<evidence type="ECO:0000313" key="2">
    <source>
        <dbReference type="EMBL" id="MEX5286227.1"/>
    </source>
</evidence>
<name>A0ABV3X9J0_9FIRM</name>
<feature type="transmembrane region" description="Helical" evidence="1">
    <location>
        <begin position="66"/>
        <end position="84"/>
    </location>
</feature>
<dbReference type="EMBL" id="JARVLH010000009">
    <property type="protein sequence ID" value="MEX5286227.1"/>
    <property type="molecule type" value="Genomic_DNA"/>
</dbReference>
<dbReference type="Proteomes" id="UP001559623">
    <property type="component" value="Unassembled WGS sequence"/>
</dbReference>
<keyword evidence="3" id="KW-1185">Reference proteome</keyword>
<feature type="transmembrane region" description="Helical" evidence="1">
    <location>
        <begin position="7"/>
        <end position="27"/>
    </location>
</feature>
<feature type="transmembrane region" description="Helical" evidence="1">
    <location>
        <begin position="33"/>
        <end position="54"/>
    </location>
</feature>
<accession>A0ABV3X9J0</accession>
<keyword evidence="1" id="KW-0472">Membrane</keyword>